<proteinExistence type="predicted"/>
<dbReference type="Proteomes" id="UP001321473">
    <property type="component" value="Unassembled WGS sequence"/>
</dbReference>
<evidence type="ECO:0000313" key="1">
    <source>
        <dbReference type="EMBL" id="KAK8781547.1"/>
    </source>
</evidence>
<keyword evidence="2" id="KW-1185">Reference proteome</keyword>
<dbReference type="EMBL" id="JARKHS020007572">
    <property type="protein sequence ID" value="KAK8781547.1"/>
    <property type="molecule type" value="Genomic_DNA"/>
</dbReference>
<sequence>MSYTEHAKASTFYARVLRVAYSKEPAPLEGGLPLSPPLSLHCKTFMPLPVSRGTFMWEFESLSATKKRVEAWIRATGARVLSCETAAMRLFTGGEAYAGIESSFTYNLQKRNEYWIFVLRIYIDGAYQEPPAEMLPPVPEVQDTGCCAII</sequence>
<dbReference type="AlphaFoldDB" id="A0AAQ4F367"/>
<name>A0AAQ4F367_AMBAM</name>
<evidence type="ECO:0000313" key="2">
    <source>
        <dbReference type="Proteomes" id="UP001321473"/>
    </source>
</evidence>
<comment type="caution">
    <text evidence="1">The sequence shown here is derived from an EMBL/GenBank/DDBJ whole genome shotgun (WGS) entry which is preliminary data.</text>
</comment>
<protein>
    <submittedName>
        <fullName evidence="1">Uncharacterized protein</fullName>
    </submittedName>
</protein>
<gene>
    <name evidence="1" type="ORF">V5799_017115</name>
</gene>
<reference evidence="1 2" key="1">
    <citation type="journal article" date="2023" name="Arcadia Sci">
        <title>De novo assembly of a long-read Amblyomma americanum tick genome.</title>
        <authorList>
            <person name="Chou S."/>
            <person name="Poskanzer K.E."/>
            <person name="Rollins M."/>
            <person name="Thuy-Boun P.S."/>
        </authorList>
    </citation>
    <scope>NUCLEOTIDE SEQUENCE [LARGE SCALE GENOMIC DNA]</scope>
    <source>
        <strain evidence="1">F_SG_1</strain>
        <tissue evidence="1">Salivary glands</tissue>
    </source>
</reference>
<organism evidence="1 2">
    <name type="scientific">Amblyomma americanum</name>
    <name type="common">Lone star tick</name>
    <dbReference type="NCBI Taxonomy" id="6943"/>
    <lineage>
        <taxon>Eukaryota</taxon>
        <taxon>Metazoa</taxon>
        <taxon>Ecdysozoa</taxon>
        <taxon>Arthropoda</taxon>
        <taxon>Chelicerata</taxon>
        <taxon>Arachnida</taxon>
        <taxon>Acari</taxon>
        <taxon>Parasitiformes</taxon>
        <taxon>Ixodida</taxon>
        <taxon>Ixodoidea</taxon>
        <taxon>Ixodidae</taxon>
        <taxon>Amblyomminae</taxon>
        <taxon>Amblyomma</taxon>
    </lineage>
</organism>
<accession>A0AAQ4F367</accession>